<dbReference type="CDD" id="cd06121">
    <property type="entry name" value="cupin_YML079wp"/>
    <property type="match status" value="1"/>
</dbReference>
<gene>
    <name evidence="2" type="ordered locus">Hbal_0059</name>
</gene>
<evidence type="ECO:0000313" key="3">
    <source>
        <dbReference type="Proteomes" id="UP000002745"/>
    </source>
</evidence>
<dbReference type="InterPro" id="IPR011051">
    <property type="entry name" value="RmlC_Cupin_sf"/>
</dbReference>
<dbReference type="RefSeq" id="WP_012777919.1">
    <property type="nucleotide sequence ID" value="NC_012982.1"/>
</dbReference>
<evidence type="ECO:0000259" key="1">
    <source>
        <dbReference type="Pfam" id="PF06172"/>
    </source>
</evidence>
<dbReference type="HOGENOM" id="CLU_088365_1_1_5"/>
<dbReference type="PANTHER" id="PTHR33387">
    <property type="entry name" value="RMLC-LIKE JELLY ROLL FOLD PROTEIN"/>
    <property type="match status" value="1"/>
</dbReference>
<dbReference type="AlphaFoldDB" id="C6XKG3"/>
<reference evidence="3" key="1">
    <citation type="journal article" date="2011" name="J. Bacteriol.">
        <title>Genome sequences of eight morphologically diverse alphaproteobacteria.</title>
        <authorList>
            <consortium name="US DOE Joint Genome Institute"/>
            <person name="Brown P.J."/>
            <person name="Kysela D.T."/>
            <person name="Buechlein A."/>
            <person name="Hemmerich C."/>
            <person name="Brun Y.V."/>
        </authorList>
    </citation>
    <scope>NUCLEOTIDE SEQUENCE [LARGE SCALE GENOMIC DNA]</scope>
    <source>
        <strain evidence="3">ATCC 49814 / DSM 5838 / IFAM 1418</strain>
    </source>
</reference>
<dbReference type="InterPro" id="IPR039935">
    <property type="entry name" value="YML079W-like"/>
</dbReference>
<organism evidence="2 3">
    <name type="scientific">Hirschia baltica (strain ATCC 49814 / DSM 5838 / IFAM 1418)</name>
    <dbReference type="NCBI Taxonomy" id="582402"/>
    <lineage>
        <taxon>Bacteria</taxon>
        <taxon>Pseudomonadati</taxon>
        <taxon>Pseudomonadota</taxon>
        <taxon>Alphaproteobacteria</taxon>
        <taxon>Hyphomonadales</taxon>
        <taxon>Hyphomonadaceae</taxon>
        <taxon>Hirschia</taxon>
    </lineage>
</organism>
<proteinExistence type="predicted"/>
<evidence type="ECO:0000313" key="2">
    <source>
        <dbReference type="EMBL" id="ACT57761.1"/>
    </source>
</evidence>
<dbReference type="InterPro" id="IPR009327">
    <property type="entry name" value="Cupin_DUF985"/>
</dbReference>
<accession>C6XKG3</accession>
<sequence>MNKSPQTKAQQLIKSLEMQPHPEGGWYKETWRESSPNAERASGTAIFYLLEAGQYSHWHKVDAAEIWHWYDGAPLTLEISPDDETPASQHVLGPDILSGQMPQIIVPKGHWQCAKSTGSYSLVGCTVSPGFEFSGFEMAPPHFCPGN</sequence>
<dbReference type="PANTHER" id="PTHR33387:SF3">
    <property type="entry name" value="DUF985 DOMAIN-CONTAINING PROTEIN"/>
    <property type="match status" value="1"/>
</dbReference>
<dbReference type="SUPFAM" id="SSF51182">
    <property type="entry name" value="RmlC-like cupins"/>
    <property type="match status" value="1"/>
</dbReference>
<name>C6XKG3_HIRBI</name>
<dbReference type="eggNOG" id="COG3542">
    <property type="taxonomic scope" value="Bacteria"/>
</dbReference>
<protein>
    <recommendedName>
        <fullName evidence="1">DUF985 domain-containing protein</fullName>
    </recommendedName>
</protein>
<dbReference type="Pfam" id="PF06172">
    <property type="entry name" value="Cupin_5"/>
    <property type="match status" value="1"/>
</dbReference>
<dbReference type="KEGG" id="hba:Hbal_0059"/>
<dbReference type="Gene3D" id="2.60.120.10">
    <property type="entry name" value="Jelly Rolls"/>
    <property type="match status" value="1"/>
</dbReference>
<dbReference type="STRING" id="582402.Hbal_0059"/>
<dbReference type="Proteomes" id="UP000002745">
    <property type="component" value="Chromosome"/>
</dbReference>
<dbReference type="InterPro" id="IPR014710">
    <property type="entry name" value="RmlC-like_jellyroll"/>
</dbReference>
<feature type="domain" description="DUF985" evidence="1">
    <location>
        <begin position="10"/>
        <end position="139"/>
    </location>
</feature>
<dbReference type="EMBL" id="CP001678">
    <property type="protein sequence ID" value="ACT57761.1"/>
    <property type="molecule type" value="Genomic_DNA"/>
</dbReference>
<keyword evidence="3" id="KW-1185">Reference proteome</keyword>